<evidence type="ECO:0000259" key="2">
    <source>
        <dbReference type="Pfam" id="PF15998"/>
    </source>
</evidence>
<keyword evidence="1" id="KW-0812">Transmembrane</keyword>
<reference evidence="3" key="1">
    <citation type="journal article" date="2014" name="Insect Biochem. Mol. Biol.">
        <title>An insight into the sialome of the frog biting fly, Corethrella appendiculata.</title>
        <authorList>
            <person name="Ribeiro J.M.C."/>
            <person name="Chagas A.C."/>
            <person name="Pham V.M."/>
            <person name="Lounibos L.P."/>
            <person name="Calvo E."/>
        </authorList>
    </citation>
    <scope>NUCLEOTIDE SEQUENCE</scope>
    <source>
        <tissue evidence="3">Salivary glands</tissue>
    </source>
</reference>
<protein>
    <submittedName>
        <fullName evidence="3">Putative conserved secreted protein</fullName>
    </submittedName>
</protein>
<name>U5ES72_9DIPT</name>
<dbReference type="AlphaFoldDB" id="U5ES72"/>
<organism evidence="3">
    <name type="scientific">Corethrella appendiculata</name>
    <dbReference type="NCBI Taxonomy" id="1370023"/>
    <lineage>
        <taxon>Eukaryota</taxon>
        <taxon>Metazoa</taxon>
        <taxon>Ecdysozoa</taxon>
        <taxon>Arthropoda</taxon>
        <taxon>Hexapoda</taxon>
        <taxon>Insecta</taxon>
        <taxon>Pterygota</taxon>
        <taxon>Neoptera</taxon>
        <taxon>Endopterygota</taxon>
        <taxon>Diptera</taxon>
        <taxon>Nematocera</taxon>
        <taxon>Culicoidea</taxon>
        <taxon>Chaoboridae</taxon>
        <taxon>Corethrella</taxon>
    </lineage>
</organism>
<keyword evidence="1" id="KW-0472">Membrane</keyword>
<dbReference type="PANTHER" id="PTHR36299:SF1">
    <property type="entry name" value="DUF4773 DOMAIN-CONTAINING PROTEIN"/>
    <property type="match status" value="1"/>
</dbReference>
<sequence>MKSILYFLTILIFLKSILIICAISFTYNEKNLDVTVFKINSNDEFRQEGDNSDDENSGPCNCKNSTCGCCAGMNIEQISFSQNWCTNFNYNPLDFAVTMNVLSNGNSLYENTISGKNPPPLCMPIPLPPYIPISMEQCFKVFNLFQPGNNLHLCFDMIFKIQKVQILILHFDCMRMGQDGFVMLKPEDNGGLDTIVTSSTTPETDVYDEVDGIKKTVVLI</sequence>
<evidence type="ECO:0000256" key="1">
    <source>
        <dbReference type="SAM" id="Phobius"/>
    </source>
</evidence>
<feature type="transmembrane region" description="Helical" evidence="1">
    <location>
        <begin position="5"/>
        <end position="27"/>
    </location>
</feature>
<keyword evidence="1" id="KW-1133">Transmembrane helix</keyword>
<dbReference type="PANTHER" id="PTHR36299">
    <property type="entry name" value="AGAP008005-PA"/>
    <property type="match status" value="1"/>
</dbReference>
<proteinExistence type="evidence at transcript level"/>
<accession>U5ES72</accession>
<feature type="domain" description="DUF4773" evidence="2">
    <location>
        <begin position="59"/>
        <end position="180"/>
    </location>
</feature>
<feature type="non-terminal residue" evidence="3">
    <location>
        <position position="220"/>
    </location>
</feature>
<evidence type="ECO:0000313" key="3">
    <source>
        <dbReference type="EMBL" id="JAB54920.1"/>
    </source>
</evidence>
<dbReference type="Pfam" id="PF15998">
    <property type="entry name" value="DUF4773"/>
    <property type="match status" value="1"/>
</dbReference>
<dbReference type="InterPro" id="IPR031941">
    <property type="entry name" value="DUF4773"/>
</dbReference>
<dbReference type="EMBL" id="GANO01004951">
    <property type="protein sequence ID" value="JAB54920.1"/>
    <property type="molecule type" value="mRNA"/>
</dbReference>